<accession>A0ABT8K6W0</accession>
<dbReference type="PANTHER" id="PTHR30032:SF8">
    <property type="entry name" value="GERMINATION-SPECIFIC N-ACETYLMURAMOYL-L-ALANINE AMIDASE"/>
    <property type="match status" value="1"/>
</dbReference>
<dbReference type="PANTHER" id="PTHR30032">
    <property type="entry name" value="N-ACETYLMURAMOYL-L-ALANINE AMIDASE-RELATED"/>
    <property type="match status" value="1"/>
</dbReference>
<dbReference type="InterPro" id="IPR011044">
    <property type="entry name" value="Quino_amine_DH_bsu"/>
</dbReference>
<comment type="caution">
    <text evidence="2">The sequence shown here is derived from an EMBL/GenBank/DDBJ whole genome shotgun (WGS) entry which is preliminary data.</text>
</comment>
<name>A0ABT8K6W0_9MICO</name>
<dbReference type="Gene3D" id="3.40.50.12090">
    <property type="match status" value="1"/>
</dbReference>
<dbReference type="Pfam" id="PF04122">
    <property type="entry name" value="CW_binding_2"/>
    <property type="match status" value="3"/>
</dbReference>
<dbReference type="Gene3D" id="2.130.10.10">
    <property type="entry name" value="YVTN repeat-like/Quinoprotein amine dehydrogenase"/>
    <property type="match status" value="2"/>
</dbReference>
<protein>
    <submittedName>
        <fullName evidence="2">Cell wall-binding repeat-containing protein</fullName>
    </submittedName>
</protein>
<keyword evidence="3" id="KW-1185">Reference proteome</keyword>
<dbReference type="RefSeq" id="WP_301209994.1">
    <property type="nucleotide sequence ID" value="NZ_JAROCF010000001.1"/>
</dbReference>
<sequence>MHAVNSRIRRAAAALATSAAVVVTALLASPATAGTAATPTLAAVGSVTAPNGGDAFATVPNMAVDAAKHTLYALEAGRNHSSLAVVDTATNTVKSTVTVPSLPNGVSIDAGRGYVYLTVSDLAAGTSALWVFATATRAHVATVPLGAFQVTGASGDSGIGVDTATGAVYVAGASSKNGAQVPEVLTVSAAQVAAAIGGTAVTPTAVVLPDASKRVASVAVDAGGGFVYAAAAGLSGSSLYVINAASNALVRTVPLSGMPNTLTTDATTGTVYVSQRTPGGSGVAVVARGAASVSTTIGLPAQAASLETDPAAGILYAAVSQPFEGGTVNELVAISTGSKAVVASSPLPTPADVAVDTTSGTAYVSGALSGNTSIAALRLLGVSRVAGGDRYATSVAVSRAEFPGAAPVVYIASGVNYPDALAAGPAATKRGGPLLLTTPYEVPGDVVAEVKRLHPSTIVVVGGPFPIGDSVLTQLRAAVPGATVSRAAGDDRFATSRAVASGAFTTASTVYLASGNTFPDALSAGGAAGAKGAPILLVDGNAPSVDPATASLLASLKAKNVRLVGGPSAVSAGLAASLTQKGYTVTRLAGADRYGTALAVNKDAYSHATTALLATGFGFPDALSATTLAGKTASPLYLAPSSCVPRGVLADFRRLGVTTVELVGGPAVLTASAASLSACAW</sequence>
<dbReference type="EMBL" id="JAROCF010000001">
    <property type="protein sequence ID" value="MDN4613185.1"/>
    <property type="molecule type" value="Genomic_DNA"/>
</dbReference>
<reference evidence="2" key="1">
    <citation type="submission" date="2023-06" db="EMBL/GenBank/DDBJ databases">
        <title>MT1 and MT2 Draft Genomes of Novel Species.</title>
        <authorList>
            <person name="Venkateswaran K."/>
        </authorList>
    </citation>
    <scope>NUCLEOTIDE SEQUENCE</scope>
    <source>
        <strain evidence="2">F6_8S_P_1B</strain>
    </source>
</reference>
<dbReference type="InterPro" id="IPR051922">
    <property type="entry name" value="Bact_Sporulation_Assoc"/>
</dbReference>
<feature type="chain" id="PRO_5047217542" evidence="1">
    <location>
        <begin position="34"/>
        <end position="681"/>
    </location>
</feature>
<feature type="signal peptide" evidence="1">
    <location>
        <begin position="1"/>
        <end position="33"/>
    </location>
</feature>
<keyword evidence="1" id="KW-0732">Signal</keyword>
<dbReference type="InterPro" id="IPR015943">
    <property type="entry name" value="WD40/YVTN_repeat-like_dom_sf"/>
</dbReference>
<gene>
    <name evidence="2" type="ORF">P5G50_01865</name>
</gene>
<organism evidence="2 3">
    <name type="scientific">Leifsonia williamsii</name>
    <dbReference type="NCBI Taxonomy" id="3035919"/>
    <lineage>
        <taxon>Bacteria</taxon>
        <taxon>Bacillati</taxon>
        <taxon>Actinomycetota</taxon>
        <taxon>Actinomycetes</taxon>
        <taxon>Micrococcales</taxon>
        <taxon>Microbacteriaceae</taxon>
        <taxon>Leifsonia</taxon>
    </lineage>
</organism>
<dbReference type="SUPFAM" id="SSF50969">
    <property type="entry name" value="YVTN repeat-like/Quinoprotein amine dehydrogenase"/>
    <property type="match status" value="1"/>
</dbReference>
<proteinExistence type="predicted"/>
<evidence type="ECO:0000313" key="3">
    <source>
        <dbReference type="Proteomes" id="UP001174208"/>
    </source>
</evidence>
<dbReference type="InterPro" id="IPR007253">
    <property type="entry name" value="Cell_wall-bd_2"/>
</dbReference>
<dbReference type="Proteomes" id="UP001174208">
    <property type="component" value="Unassembled WGS sequence"/>
</dbReference>
<evidence type="ECO:0000256" key="1">
    <source>
        <dbReference type="SAM" id="SignalP"/>
    </source>
</evidence>
<evidence type="ECO:0000313" key="2">
    <source>
        <dbReference type="EMBL" id="MDN4613185.1"/>
    </source>
</evidence>